<feature type="domain" description="DUF3854" evidence="1">
    <location>
        <begin position="108"/>
        <end position="178"/>
    </location>
</feature>
<dbReference type="Pfam" id="PF12965">
    <property type="entry name" value="DUF3854"/>
    <property type="match status" value="1"/>
</dbReference>
<dbReference type="Proteomes" id="UP000248886">
    <property type="component" value="Unassembled WGS sequence"/>
</dbReference>
<protein>
    <submittedName>
        <fullName evidence="2">DUF3854 domain-containing protein</fullName>
    </submittedName>
</protein>
<dbReference type="OrthoDB" id="5298630at2"/>
<gene>
    <name evidence="2" type="ORF">DN052_05175</name>
</gene>
<proteinExistence type="predicted"/>
<evidence type="ECO:0000259" key="1">
    <source>
        <dbReference type="Pfam" id="PF12965"/>
    </source>
</evidence>
<dbReference type="EMBL" id="QKQP01000001">
    <property type="protein sequence ID" value="PZD82410.1"/>
    <property type="molecule type" value="Genomic_DNA"/>
</dbReference>
<reference evidence="2 3" key="1">
    <citation type="submission" date="2018-06" db="EMBL/GenBank/DDBJ databases">
        <title>Draft sequence of Acidithiobacillus ferrooxidans CCM 4253.</title>
        <authorList>
            <person name="Moya-Beltran A."/>
            <person name="Castro M."/>
            <person name="Covarrubias P.C."/>
            <person name="Issotta F."/>
            <person name="Janiczek O."/>
            <person name="Mandl M."/>
            <person name="Kucera J."/>
            <person name="Quatrini R."/>
        </authorList>
    </citation>
    <scope>NUCLEOTIDE SEQUENCE [LARGE SCALE GENOMIC DNA]</scope>
    <source>
        <strain evidence="2 3">CCM 4253</strain>
    </source>
</reference>
<evidence type="ECO:0000313" key="2">
    <source>
        <dbReference type="EMBL" id="PZD82410.1"/>
    </source>
</evidence>
<dbReference type="AlphaFoldDB" id="A0A2W1K7J8"/>
<comment type="caution">
    <text evidence="2">The sequence shown here is derived from an EMBL/GenBank/DDBJ whole genome shotgun (WGS) entry which is preliminary data.</text>
</comment>
<sequence>MKTTAELVSEDLARSGLTLDDIQGKVLSHFEVQNTLGMEHTPGADGGYAIPYQTLAGADIIENGQPFLRVRLVGCHNEDTPRYLSRGATTSHLYIPPQLQAALFKSKTLIITEGEKKAVRACKAGFPAVALAGIRMYRDSRDKTRLLPEITALLKTLYEDGTVDMVAVIYDSDGHPLAKTQLPSDEVVAATYTAFKNNTFVQNKDVFKSALDLAGLIRLAVPGLLVGHGWCKPLLETVSGPKGGKVRRVCHRGVDDVLQLGNGGVADLRTWVEAAAEKAQPGDGEGGYLPLGSSSDGKGVWLWSRHQDSLIDATSAHLSNPATLAGLVGVSWLSQRYMKIDKQGNTDIDTKRASMEIAAACCGRGKFNVEGRVFGTGTWLTEEGDMVVNTAREVFTSDGESLPRIDETLRRREIYTNSGSYPPPAYQSVSDAEYRAVIQKIGSALDQWQYASEVGGELVLGWMVMTVFLGAVTSRPTLWLVAPRGSGKSHMARFIKSCLGGYAWHTDQGKESTSAGIRQMLQMSSSPCILDEMEKDNTDMSISGEKAVAAILSLIRSAYTAGSDIKKGTADQSGKSFRIMTSFCCVSIADPGLDPADLTRIAKIYLKPIQHNGKIGKPPALLSKDDAAAFFWGTIQRWPLYQALFAEVRDNWLAVAGNGESREVDTFGVLLAAALAARDCQVGRVRGLLDAAVPRLMDQIQEAREASQEADLILETLLSLHVEIQRHEIDDRGNERIQREKMSIGRALLVAQGRPASDEALALADVGMAVKEKDGQDYLVIALRHASLTKLFQGTRWKRDGAWSGGLREVEGVIWNCPARMSGTLIKCTWVPWDRLCLADAAPLGSGTGHRFPAPQQIF</sequence>
<dbReference type="RefSeq" id="WP_054608668.1">
    <property type="nucleotide sequence ID" value="NZ_AP025160.1"/>
</dbReference>
<accession>A0A2W1K7J8</accession>
<organism evidence="2 3">
    <name type="scientific">Acidithiobacillus ferrooxidans</name>
    <name type="common">Thiobacillus ferrooxidans</name>
    <dbReference type="NCBI Taxonomy" id="920"/>
    <lineage>
        <taxon>Bacteria</taxon>
        <taxon>Pseudomonadati</taxon>
        <taxon>Pseudomonadota</taxon>
        <taxon>Acidithiobacillia</taxon>
        <taxon>Acidithiobacillales</taxon>
        <taxon>Acidithiobacillaceae</taxon>
        <taxon>Acidithiobacillus</taxon>
    </lineage>
</organism>
<dbReference type="InterPro" id="IPR024385">
    <property type="entry name" value="DUF3854"/>
</dbReference>
<evidence type="ECO:0000313" key="3">
    <source>
        <dbReference type="Proteomes" id="UP000248886"/>
    </source>
</evidence>
<name>A0A2W1K7J8_ACIFR</name>